<keyword evidence="1" id="KW-0812">Transmembrane</keyword>
<dbReference type="AlphaFoldDB" id="A0A1I6DB71"/>
<dbReference type="Proteomes" id="UP000198583">
    <property type="component" value="Unassembled WGS sequence"/>
</dbReference>
<feature type="transmembrane region" description="Helical" evidence="1">
    <location>
        <begin position="119"/>
        <end position="137"/>
    </location>
</feature>
<dbReference type="SUPFAM" id="SSF47413">
    <property type="entry name" value="lambda repressor-like DNA-binding domains"/>
    <property type="match status" value="1"/>
</dbReference>
<dbReference type="EMBL" id="FOYL01000002">
    <property type="protein sequence ID" value="SFR02684.1"/>
    <property type="molecule type" value="Genomic_DNA"/>
</dbReference>
<dbReference type="GO" id="GO:0003677">
    <property type="term" value="F:DNA binding"/>
    <property type="evidence" value="ECO:0007669"/>
    <property type="project" value="InterPro"/>
</dbReference>
<dbReference type="RefSeq" id="WP_093588748.1">
    <property type="nucleotide sequence ID" value="NZ_FOYL01000002.1"/>
</dbReference>
<proteinExistence type="predicted"/>
<protein>
    <submittedName>
        <fullName evidence="2">Helix-turn-helix domain-containing protein</fullName>
    </submittedName>
</protein>
<keyword evidence="3" id="KW-1185">Reference proteome</keyword>
<evidence type="ECO:0000256" key="1">
    <source>
        <dbReference type="SAM" id="Phobius"/>
    </source>
</evidence>
<dbReference type="PANTHER" id="PTHR12631:SF10">
    <property type="entry name" value="BETA-XYLOSIDASE-LIKE PROTEIN-RELATED"/>
    <property type="match status" value="1"/>
</dbReference>
<keyword evidence="1" id="KW-1133">Transmembrane helix</keyword>
<dbReference type="InterPro" id="IPR051923">
    <property type="entry name" value="Glycosyl_Hydrolase_39"/>
</dbReference>
<dbReference type="GO" id="GO:0004553">
    <property type="term" value="F:hydrolase activity, hydrolyzing O-glycosyl compounds"/>
    <property type="evidence" value="ECO:0007669"/>
    <property type="project" value="TreeGrafter"/>
</dbReference>
<evidence type="ECO:0000313" key="3">
    <source>
        <dbReference type="Proteomes" id="UP000198583"/>
    </source>
</evidence>
<organism evidence="2 3">
    <name type="scientific">Lentzea waywayandensis</name>
    <dbReference type="NCBI Taxonomy" id="84724"/>
    <lineage>
        <taxon>Bacteria</taxon>
        <taxon>Bacillati</taxon>
        <taxon>Actinomycetota</taxon>
        <taxon>Actinomycetes</taxon>
        <taxon>Pseudonocardiales</taxon>
        <taxon>Pseudonocardiaceae</taxon>
        <taxon>Lentzea</taxon>
    </lineage>
</organism>
<dbReference type="InterPro" id="IPR010982">
    <property type="entry name" value="Lambda_DNA-bd_dom_sf"/>
</dbReference>
<dbReference type="STRING" id="84724.SAMN04488564_102158"/>
<keyword evidence="1" id="KW-0472">Membrane</keyword>
<dbReference type="SUPFAM" id="SSF51445">
    <property type="entry name" value="(Trans)glycosidases"/>
    <property type="match status" value="1"/>
</dbReference>
<name>A0A1I6DB71_9PSEU</name>
<dbReference type="Gene3D" id="3.20.20.80">
    <property type="entry name" value="Glycosidases"/>
    <property type="match status" value="1"/>
</dbReference>
<reference evidence="3" key="1">
    <citation type="submission" date="2016-10" db="EMBL/GenBank/DDBJ databases">
        <authorList>
            <person name="Varghese N."/>
            <person name="Submissions S."/>
        </authorList>
    </citation>
    <scope>NUCLEOTIDE SEQUENCE [LARGE SCALE GENOMIC DNA]</scope>
    <source>
        <strain evidence="3">DSM 44232</strain>
    </source>
</reference>
<accession>A0A1I6DB71</accession>
<sequence length="555" mass="61031">MAEGGDQNGDRHARALGDRLEQLKTLSGLSYDRIGRKVHLSKSAVHRYCRGTSVPREFGTVERIALTCGASRVDLTVLHGLWLRATMPQSDAEERSPSPATDGVRPLPVKHVRARRRPVWALVAAVIVVLPAAVLVASTARESRFATGGSARQSIEGPAWSLPATRVESELFGVTINSATGAMPAFRVGAVRFWDGGTRWSETERQRGEFDWTTLDRLVGGAEKAGLPPLFVFGSTPRWASPDGQAGPYPDGTSAPPTDLADWDLFVRAVAERYRGRIEAYELWVLANDRRFYTGSVEILVEMTRRASRIIRATDPSAAVVCPGMGRLHTEEGLAFLRRFIELDGYDHCDVASIKLFRPNALDPPEVMLDLTSAIDRVMHDAGVHPRLWSTGTDYSIATQPQLDEVTARNYAVRFFLVGMFARKVNLERLYFYNWGGTKIPIVLQPVGGVPTQAALAVEQLQRWLHNASIRSCGKGLGVNLPDNVFECVYSMADSGRTYDATIRWTDRGTAAVSAHRGSYEVRHLDGTVETVQAGDTLTITEEPVLIASNQVPPR</sequence>
<dbReference type="OrthoDB" id="7180791at2"/>
<dbReference type="Pfam" id="PF13560">
    <property type="entry name" value="HTH_31"/>
    <property type="match status" value="1"/>
</dbReference>
<dbReference type="InterPro" id="IPR017853">
    <property type="entry name" value="GH"/>
</dbReference>
<dbReference type="PANTHER" id="PTHR12631">
    <property type="entry name" value="ALPHA-L-IDURONIDASE"/>
    <property type="match status" value="1"/>
</dbReference>
<gene>
    <name evidence="2" type="ORF">SAMN04488564_102158</name>
</gene>
<evidence type="ECO:0000313" key="2">
    <source>
        <dbReference type="EMBL" id="SFR02684.1"/>
    </source>
</evidence>